<organism evidence="2 3">
    <name type="scientific">Lutibacter agarilyticus</name>
    <dbReference type="NCBI Taxonomy" id="1109740"/>
    <lineage>
        <taxon>Bacteria</taxon>
        <taxon>Pseudomonadati</taxon>
        <taxon>Bacteroidota</taxon>
        <taxon>Flavobacteriia</taxon>
        <taxon>Flavobacteriales</taxon>
        <taxon>Flavobacteriaceae</taxon>
        <taxon>Lutibacter</taxon>
    </lineage>
</organism>
<evidence type="ECO:0000256" key="1">
    <source>
        <dbReference type="SAM" id="Phobius"/>
    </source>
</evidence>
<protein>
    <submittedName>
        <fullName evidence="2">Uncharacterized protein</fullName>
    </submittedName>
</protein>
<keyword evidence="3" id="KW-1185">Reference proteome</keyword>
<keyword evidence="1" id="KW-0472">Membrane</keyword>
<accession>A0A238Y2Y6</accession>
<dbReference type="Proteomes" id="UP000198384">
    <property type="component" value="Unassembled WGS sequence"/>
</dbReference>
<name>A0A238Y2Y6_9FLAO</name>
<feature type="transmembrane region" description="Helical" evidence="1">
    <location>
        <begin position="6"/>
        <end position="27"/>
    </location>
</feature>
<gene>
    <name evidence="2" type="ORF">SAMN06265371_107227</name>
</gene>
<keyword evidence="1" id="KW-0812">Transmembrane</keyword>
<feature type="non-terminal residue" evidence="2">
    <location>
        <position position="35"/>
    </location>
</feature>
<dbReference type="EMBL" id="FZNT01000007">
    <property type="protein sequence ID" value="SNR64934.1"/>
    <property type="molecule type" value="Genomic_DNA"/>
</dbReference>
<evidence type="ECO:0000313" key="3">
    <source>
        <dbReference type="Proteomes" id="UP000198384"/>
    </source>
</evidence>
<proteinExistence type="predicted"/>
<sequence length="35" mass="4049">MTTDFGFWDYLIFVAYAVLILGVGLWVSRDKKGHE</sequence>
<dbReference type="AlphaFoldDB" id="A0A238Y2Y6"/>
<keyword evidence="1" id="KW-1133">Transmembrane helix</keyword>
<evidence type="ECO:0000313" key="2">
    <source>
        <dbReference type="EMBL" id="SNR64934.1"/>
    </source>
</evidence>
<reference evidence="2 3" key="1">
    <citation type="submission" date="2017-06" db="EMBL/GenBank/DDBJ databases">
        <authorList>
            <person name="Kim H.J."/>
            <person name="Triplett B.A."/>
        </authorList>
    </citation>
    <scope>NUCLEOTIDE SEQUENCE [LARGE SCALE GENOMIC DNA]</scope>
    <source>
        <strain evidence="2 3">DSM 29150</strain>
    </source>
</reference>